<dbReference type="EMBL" id="VIWP01000005">
    <property type="protein sequence ID" value="TWF52154.1"/>
    <property type="molecule type" value="Genomic_DNA"/>
</dbReference>
<organism evidence="8 9">
    <name type="scientific">Neorhizobium alkalisoli</name>
    <dbReference type="NCBI Taxonomy" id="528178"/>
    <lineage>
        <taxon>Bacteria</taxon>
        <taxon>Pseudomonadati</taxon>
        <taxon>Pseudomonadota</taxon>
        <taxon>Alphaproteobacteria</taxon>
        <taxon>Hyphomicrobiales</taxon>
        <taxon>Rhizobiaceae</taxon>
        <taxon>Rhizobium/Agrobacterium group</taxon>
        <taxon>Neorhizobium</taxon>
    </lineage>
</organism>
<feature type="chain" id="PRO_5022220871" evidence="4">
    <location>
        <begin position="27"/>
        <end position="384"/>
    </location>
</feature>
<evidence type="ECO:0000256" key="2">
    <source>
        <dbReference type="ARBA" id="ARBA00009477"/>
    </source>
</evidence>
<dbReference type="PANTHER" id="PTHR30469">
    <property type="entry name" value="MULTIDRUG RESISTANCE PROTEIN MDTA"/>
    <property type="match status" value="1"/>
</dbReference>
<dbReference type="PANTHER" id="PTHR30469:SF15">
    <property type="entry name" value="HLYD FAMILY OF SECRETION PROTEINS"/>
    <property type="match status" value="1"/>
</dbReference>
<evidence type="ECO:0000256" key="1">
    <source>
        <dbReference type="ARBA" id="ARBA00004196"/>
    </source>
</evidence>
<dbReference type="GO" id="GO:1990281">
    <property type="term" value="C:efflux pump complex"/>
    <property type="evidence" value="ECO:0007669"/>
    <property type="project" value="TreeGrafter"/>
</dbReference>
<dbReference type="Pfam" id="PF25967">
    <property type="entry name" value="RND-MFP_C"/>
    <property type="match status" value="1"/>
</dbReference>
<dbReference type="Gene3D" id="2.40.30.170">
    <property type="match status" value="1"/>
</dbReference>
<reference evidence="8 9" key="1">
    <citation type="submission" date="2019-06" db="EMBL/GenBank/DDBJ databases">
        <title>Sorghum-associated microbial communities from plants grown in Nebraska, USA.</title>
        <authorList>
            <person name="Schachtman D."/>
        </authorList>
    </citation>
    <scope>NUCLEOTIDE SEQUENCE [LARGE SCALE GENOMIC DNA]</scope>
    <source>
        <strain evidence="8 9">1225</strain>
    </source>
</reference>
<comment type="caution">
    <text evidence="8">The sequence shown here is derived from an EMBL/GenBank/DDBJ whole genome shotgun (WGS) entry which is preliminary data.</text>
</comment>
<name>A0A561QP43_9HYPH</name>
<dbReference type="InterPro" id="IPR006143">
    <property type="entry name" value="RND_pump_MFP"/>
</dbReference>
<dbReference type="InterPro" id="IPR058627">
    <property type="entry name" value="MdtA-like_C"/>
</dbReference>
<evidence type="ECO:0000259" key="7">
    <source>
        <dbReference type="Pfam" id="PF25967"/>
    </source>
</evidence>
<evidence type="ECO:0000256" key="4">
    <source>
        <dbReference type="SAM" id="SignalP"/>
    </source>
</evidence>
<gene>
    <name evidence="8" type="ORF">FHW37_105253</name>
</gene>
<dbReference type="InterPro" id="IPR058792">
    <property type="entry name" value="Beta-barrel_RND_2"/>
</dbReference>
<dbReference type="OrthoDB" id="9813967at2"/>
<dbReference type="RefSeq" id="WP_145639758.1">
    <property type="nucleotide sequence ID" value="NZ_VIWP01000005.1"/>
</dbReference>
<evidence type="ECO:0000256" key="3">
    <source>
        <dbReference type="ARBA" id="ARBA00022448"/>
    </source>
</evidence>
<keyword evidence="4" id="KW-0732">Signal</keyword>
<dbReference type="GO" id="GO:0015562">
    <property type="term" value="F:efflux transmembrane transporter activity"/>
    <property type="evidence" value="ECO:0007669"/>
    <property type="project" value="TreeGrafter"/>
</dbReference>
<evidence type="ECO:0000313" key="8">
    <source>
        <dbReference type="EMBL" id="TWF52154.1"/>
    </source>
</evidence>
<dbReference type="Gene3D" id="1.10.287.470">
    <property type="entry name" value="Helix hairpin bin"/>
    <property type="match status" value="1"/>
</dbReference>
<feature type="domain" description="CusB-like beta-barrel" evidence="6">
    <location>
        <begin position="215"/>
        <end position="287"/>
    </location>
</feature>
<feature type="signal peptide" evidence="4">
    <location>
        <begin position="1"/>
        <end position="26"/>
    </location>
</feature>
<dbReference type="PROSITE" id="PS51257">
    <property type="entry name" value="PROKAR_LIPOPROTEIN"/>
    <property type="match status" value="1"/>
</dbReference>
<dbReference type="Pfam" id="PF25917">
    <property type="entry name" value="BSH_RND"/>
    <property type="match status" value="1"/>
</dbReference>
<dbReference type="InterPro" id="IPR058625">
    <property type="entry name" value="MdtA-like_BSH"/>
</dbReference>
<protein>
    <submittedName>
        <fullName evidence="8">RND family efflux transporter MFP subunit</fullName>
    </submittedName>
</protein>
<feature type="domain" description="Multidrug resistance protein MdtA-like C-terminal permuted SH3" evidence="7">
    <location>
        <begin position="295"/>
        <end position="353"/>
    </location>
</feature>
<dbReference type="NCBIfam" id="TIGR01730">
    <property type="entry name" value="RND_mfp"/>
    <property type="match status" value="1"/>
</dbReference>
<sequence length="384" mass="40609">MSSFRFVTATTVLKIAVVAGAISLLAACSEEKKAEAPEVVRPVKVAEIGAPDEGRKLIYSGAVKARTEMNLGFRVSGKITERLVNVGDRVSPGAVLARLDPVDYKLAVTRAEADLSSAQKQVEITDLAYRRAQTLAAQNVTSQSALEQATLSRDQAVSSRQSAESALEQARNQVAYSDLTSDQKGIVTTVSADVGQVVSAGTPVVTVAVDGEKEVQIAVPEMDVSHFQPGKQVSASFWSANTTVLTGKVREVAQSADAQSRTFSVRVSLPEDQRVLLGMTATIEAKADNAVPAFSVPLAALGEKDGKKVVWVVDRQKGTVSSRPVEVVDFSDDGARISKGLATGDLVVSAGTQFMREDMKVRLPETVTSRFGSVNSLTTASVAP</sequence>
<comment type="subcellular location">
    <subcellularLocation>
        <location evidence="1">Cell envelope</location>
    </subcellularLocation>
</comment>
<keyword evidence="3" id="KW-0813">Transport</keyword>
<accession>A0A561QP43</accession>
<proteinExistence type="inferred from homology"/>
<dbReference type="Proteomes" id="UP000320653">
    <property type="component" value="Unassembled WGS sequence"/>
</dbReference>
<comment type="similarity">
    <text evidence="2">Belongs to the membrane fusion protein (MFP) (TC 8.A.1) family.</text>
</comment>
<dbReference type="Gene3D" id="2.40.420.20">
    <property type="match status" value="1"/>
</dbReference>
<keyword evidence="9" id="KW-1185">Reference proteome</keyword>
<dbReference type="Pfam" id="PF25954">
    <property type="entry name" value="Beta-barrel_RND_2"/>
    <property type="match status" value="1"/>
</dbReference>
<dbReference type="Gene3D" id="2.40.50.100">
    <property type="match status" value="1"/>
</dbReference>
<dbReference type="AlphaFoldDB" id="A0A561QP43"/>
<evidence type="ECO:0000259" key="6">
    <source>
        <dbReference type="Pfam" id="PF25954"/>
    </source>
</evidence>
<evidence type="ECO:0000313" key="9">
    <source>
        <dbReference type="Proteomes" id="UP000320653"/>
    </source>
</evidence>
<feature type="domain" description="Multidrug resistance protein MdtA-like barrel-sandwich hybrid" evidence="5">
    <location>
        <begin position="72"/>
        <end position="207"/>
    </location>
</feature>
<dbReference type="SUPFAM" id="SSF111369">
    <property type="entry name" value="HlyD-like secretion proteins"/>
    <property type="match status" value="1"/>
</dbReference>
<evidence type="ECO:0000259" key="5">
    <source>
        <dbReference type="Pfam" id="PF25917"/>
    </source>
</evidence>